<dbReference type="RefSeq" id="WP_139327093.1">
    <property type="nucleotide sequence ID" value="NZ_CP019329.1"/>
</dbReference>
<gene>
    <name evidence="2" type="ORF">SAMN05421809_3847</name>
</gene>
<dbReference type="Proteomes" id="UP000185687">
    <property type="component" value="Unassembled WGS sequence"/>
</dbReference>
<dbReference type="GeneID" id="30957773"/>
<evidence type="ECO:0000313" key="2">
    <source>
        <dbReference type="EMBL" id="SIS09617.1"/>
    </source>
</evidence>
<name>A0A1N7GAN8_9EURY</name>
<sequence>MSDEPIPDSPPGVVVSSVIERGPEDLVRKHLVDAISNQSFNEWYQEQQFTQNILEGRPYFNGASPPPEPERHSPSKLLQCHRKVSYYKENAPKEGSSPQGLFWAGTRFEEDIVVPYLLESATTDDTYVQNSMWIDTTIETEEDSVQVRGVTDPVIVDAEGEPLLVTEIKTTSSLEYLSGPKPHHKAQLHAYLYALNEKHDHSIQDGLLLYGARDTLDIKAYHVPFDETFWNEGVVAWMRSQTAYRENGELPPAKPVFDWECSTCPFQGRCGEGDAPYQDVGYTGLLPGLAEYRKQQLTEYFDAYPSAKLTPTLARKYPSLIDEQGVYEWRCTACASTYAWDELEEKDDPSELPLCAGCAENGELTTLTVPTPENQLTDYR</sequence>
<dbReference type="EMBL" id="FTNP01000011">
    <property type="protein sequence ID" value="SIS09617.1"/>
    <property type="molecule type" value="Genomic_DNA"/>
</dbReference>
<evidence type="ECO:0000259" key="1">
    <source>
        <dbReference type="Pfam" id="PF12705"/>
    </source>
</evidence>
<feature type="domain" description="PD-(D/E)XK endonuclease-like" evidence="1">
    <location>
        <begin position="128"/>
        <end position="270"/>
    </location>
</feature>
<reference evidence="2 3" key="1">
    <citation type="submission" date="2017-01" db="EMBL/GenBank/DDBJ databases">
        <authorList>
            <person name="Mah S.A."/>
            <person name="Swanson W.J."/>
            <person name="Moy G.W."/>
            <person name="Vacquier V.D."/>
        </authorList>
    </citation>
    <scope>NUCLEOTIDE SEQUENCE [LARGE SCALE GENOMIC DNA]</scope>
    <source>
        <strain evidence="2 3">CGMCC 1.8909</strain>
    </source>
</reference>
<dbReference type="OrthoDB" id="203655at2157"/>
<keyword evidence="3" id="KW-1185">Reference proteome</keyword>
<organism evidence="2 3">
    <name type="scientific">Natronorubrum daqingense</name>
    <dbReference type="NCBI Taxonomy" id="588898"/>
    <lineage>
        <taxon>Archaea</taxon>
        <taxon>Methanobacteriati</taxon>
        <taxon>Methanobacteriota</taxon>
        <taxon>Stenosarchaea group</taxon>
        <taxon>Halobacteria</taxon>
        <taxon>Halobacteriales</taxon>
        <taxon>Natrialbaceae</taxon>
        <taxon>Natronorubrum</taxon>
    </lineage>
</organism>
<dbReference type="InterPro" id="IPR038726">
    <property type="entry name" value="PDDEXK_AddAB-type"/>
</dbReference>
<protein>
    <submittedName>
        <fullName evidence="2">PD-(D/E)XK nuclease superfamily protein</fullName>
    </submittedName>
</protein>
<dbReference type="AlphaFoldDB" id="A0A1N7GAN8"/>
<accession>A0A1N7GAN8</accession>
<evidence type="ECO:0000313" key="3">
    <source>
        <dbReference type="Proteomes" id="UP000185687"/>
    </source>
</evidence>
<dbReference type="Pfam" id="PF12705">
    <property type="entry name" value="PDDEXK_1"/>
    <property type="match status" value="1"/>
</dbReference>
<dbReference type="InterPro" id="IPR011604">
    <property type="entry name" value="PDDEXK-like_dom_sf"/>
</dbReference>
<dbReference type="Gene3D" id="3.90.320.10">
    <property type="match status" value="1"/>
</dbReference>
<proteinExistence type="predicted"/>